<reference evidence="2 3" key="1">
    <citation type="submission" date="2020-08" db="EMBL/GenBank/DDBJ databases">
        <authorList>
            <person name="Ramaprasad A."/>
        </authorList>
    </citation>
    <scope>NUCLEOTIDE SEQUENCE [LARGE SCALE GENOMIC DNA]</scope>
</reference>
<feature type="compositionally biased region" description="Basic residues" evidence="1">
    <location>
        <begin position="639"/>
        <end position="648"/>
    </location>
</feature>
<feature type="compositionally biased region" description="Polar residues" evidence="1">
    <location>
        <begin position="654"/>
        <end position="671"/>
    </location>
</feature>
<name>A0A6V7RTM5_PLAVN</name>
<sequence>MSSLEKVAYEKLVEELKNKYLFFKKYNNDFFYNQTENDESLKEYFNEHKTSNQDKDDDVKKYTNLLVGEIDKSFCVLEKNNTISSLCNTFLKSYKCHTNSYYDYINQNYMSSDVHQKNMENYIQRKSSKLPTQCSKNIQKNFQTISDNNEKNIETIQERIKKKTVEKERKNKVKHKDTCKIKKIKKNNDTENICSKDTHNIEKYSEEKNEIQYFIQHKIKNNIDIGFCDISYIPFIKKCFYINYGCVNMNIFKKKIHTVFMIDNYVKQNNNKNKNKPKYKRIIAFENLGKRLFLKNIKPNSIIKGWIYKYDITCKCFFVKVFSIKNGNNIDNKYPSHISKNDKKKEYFVKSYRKKKDNNNGISQFDELNKNNKIIENSQTQHLIKSEFKNAKREIIACLPFDFINNYEFVNNLDTQGLNLDQHFKNFLGMNICAQIYNDSKYIESNFNHILYKYDFDFFITFNCNNYICNNKIGFAAKEVPTDILKNESIISNNSKGCNKFLMSIFNFLLFSSKQFLNNENIIYKEKYFLLDLSHIPSLIHFNFRNNLFKIDIGYTITQKQNLFWSNTTFIEAFEIYKNNSEYYKFLKNYFYLDYNKTNFTCIYDYRSNKFTTETNKYLRNKTTNLKKNKHDNSNSPQIHKKKKKKKNNEHIDNSNNNRSNMTSLSPPPNAEQSIISKIKFLNPDLYKTKWIYDFFECIKLSINLNNNNVLANFLLSLVLFELSCYSESFLFLFRIFKIKKMFIDSYKLKNIVCTIFINQLNNPIDKDILWANIINFKQYDLFNMKEDTSEEYCKNVFKRNQSIVNILNNIKLK</sequence>
<evidence type="ECO:0000313" key="3">
    <source>
        <dbReference type="Proteomes" id="UP000515550"/>
    </source>
</evidence>
<gene>
    <name evidence="2" type="ORF">PVBDA_0201260</name>
</gene>
<protein>
    <submittedName>
        <fullName evidence="2">Uncharacterized protein</fullName>
    </submittedName>
</protein>
<dbReference type="Proteomes" id="UP000515550">
    <property type="component" value="Chromosome PVBDA_02"/>
</dbReference>
<dbReference type="AlphaFoldDB" id="A0A6V7RTM5"/>
<evidence type="ECO:0000313" key="2">
    <source>
        <dbReference type="EMBL" id="CAD2084620.1"/>
    </source>
</evidence>
<feature type="region of interest" description="Disordered" evidence="1">
    <location>
        <begin position="622"/>
        <end position="671"/>
    </location>
</feature>
<evidence type="ECO:0000256" key="1">
    <source>
        <dbReference type="SAM" id="MobiDB-lite"/>
    </source>
</evidence>
<accession>A0A6V7RTM5</accession>
<dbReference type="EMBL" id="LR865380">
    <property type="protein sequence ID" value="CAD2084620.1"/>
    <property type="molecule type" value="Genomic_DNA"/>
</dbReference>
<proteinExistence type="predicted"/>
<dbReference type="VEuPathDB" id="PlasmoDB:PVBDA_0201260"/>
<organism evidence="2 3">
    <name type="scientific">Plasmodium vinckei brucechwatti</name>
    <dbReference type="NCBI Taxonomy" id="119398"/>
    <lineage>
        <taxon>Eukaryota</taxon>
        <taxon>Sar</taxon>
        <taxon>Alveolata</taxon>
        <taxon>Apicomplexa</taxon>
        <taxon>Aconoidasida</taxon>
        <taxon>Haemosporida</taxon>
        <taxon>Plasmodiidae</taxon>
        <taxon>Plasmodium</taxon>
        <taxon>Plasmodium (Vinckeia)</taxon>
    </lineage>
</organism>